<keyword evidence="3" id="KW-1185">Reference proteome</keyword>
<name>A0A6G1EYB5_9ORYZ</name>
<sequence length="125" mass="14019">MVDGHTPPNYIIPPPADTLTDLVLTLACELQPWTRWPSSEMSQRITPYDHARGGHLAHRSLAFSGWVRREPDILEQDFLFFPCRAMHGYLESAGSQSRRSQGHGLSQEPCLAAHPHSPLRVHTAT</sequence>
<gene>
    <name evidence="2" type="ORF">E2562_022386</name>
</gene>
<feature type="region of interest" description="Disordered" evidence="1">
    <location>
        <begin position="92"/>
        <end position="125"/>
    </location>
</feature>
<dbReference type="Proteomes" id="UP000479710">
    <property type="component" value="Unassembled WGS sequence"/>
</dbReference>
<dbReference type="EMBL" id="SPHZ02000002">
    <property type="protein sequence ID" value="KAF0929562.1"/>
    <property type="molecule type" value="Genomic_DNA"/>
</dbReference>
<evidence type="ECO:0000313" key="2">
    <source>
        <dbReference type="EMBL" id="KAF0929562.1"/>
    </source>
</evidence>
<reference evidence="2 3" key="1">
    <citation type="submission" date="2019-11" db="EMBL/GenBank/DDBJ databases">
        <title>Whole genome sequence of Oryza granulata.</title>
        <authorList>
            <person name="Li W."/>
        </authorList>
    </citation>
    <scope>NUCLEOTIDE SEQUENCE [LARGE SCALE GENOMIC DNA]</scope>
    <source>
        <strain evidence="3">cv. Menghai</strain>
        <tissue evidence="2">Leaf</tissue>
    </source>
</reference>
<organism evidence="2 3">
    <name type="scientific">Oryza meyeriana var. granulata</name>
    <dbReference type="NCBI Taxonomy" id="110450"/>
    <lineage>
        <taxon>Eukaryota</taxon>
        <taxon>Viridiplantae</taxon>
        <taxon>Streptophyta</taxon>
        <taxon>Embryophyta</taxon>
        <taxon>Tracheophyta</taxon>
        <taxon>Spermatophyta</taxon>
        <taxon>Magnoliopsida</taxon>
        <taxon>Liliopsida</taxon>
        <taxon>Poales</taxon>
        <taxon>Poaceae</taxon>
        <taxon>BOP clade</taxon>
        <taxon>Oryzoideae</taxon>
        <taxon>Oryzeae</taxon>
        <taxon>Oryzinae</taxon>
        <taxon>Oryza</taxon>
        <taxon>Oryza meyeriana</taxon>
    </lineage>
</organism>
<accession>A0A6G1EYB5</accession>
<evidence type="ECO:0000313" key="3">
    <source>
        <dbReference type="Proteomes" id="UP000479710"/>
    </source>
</evidence>
<proteinExistence type="predicted"/>
<comment type="caution">
    <text evidence="2">The sequence shown here is derived from an EMBL/GenBank/DDBJ whole genome shotgun (WGS) entry which is preliminary data.</text>
</comment>
<dbReference type="AlphaFoldDB" id="A0A6G1EYB5"/>
<protein>
    <submittedName>
        <fullName evidence="2">Uncharacterized protein</fullName>
    </submittedName>
</protein>
<evidence type="ECO:0000256" key="1">
    <source>
        <dbReference type="SAM" id="MobiDB-lite"/>
    </source>
</evidence>